<feature type="domain" description="NAD-dependent epimerase/dehydratase" evidence="5">
    <location>
        <begin position="14"/>
        <end position="123"/>
    </location>
</feature>
<dbReference type="GO" id="GO:0042732">
    <property type="term" value="P:D-xylose metabolic process"/>
    <property type="evidence" value="ECO:0007669"/>
    <property type="project" value="InterPro"/>
</dbReference>
<proteinExistence type="predicted"/>
<comment type="cofactor">
    <cofactor evidence="1">
        <name>NAD(+)</name>
        <dbReference type="ChEBI" id="CHEBI:57540"/>
    </cofactor>
</comment>
<dbReference type="GO" id="GO:0005737">
    <property type="term" value="C:cytoplasm"/>
    <property type="evidence" value="ECO:0007669"/>
    <property type="project" value="TreeGrafter"/>
</dbReference>
<dbReference type="PANTHER" id="PTHR43078">
    <property type="entry name" value="UDP-GLUCURONIC ACID DECARBOXYLASE-RELATED"/>
    <property type="match status" value="1"/>
</dbReference>
<evidence type="ECO:0000313" key="7">
    <source>
        <dbReference type="Proteomes" id="UP000037237"/>
    </source>
</evidence>
<dbReference type="InterPro" id="IPR044516">
    <property type="entry name" value="UXS-like"/>
</dbReference>
<dbReference type="Proteomes" id="UP000037237">
    <property type="component" value="Unassembled WGS sequence"/>
</dbReference>
<evidence type="ECO:0000256" key="3">
    <source>
        <dbReference type="ARBA" id="ARBA00023027"/>
    </source>
</evidence>
<dbReference type="PANTHER" id="PTHR43078:SF6">
    <property type="entry name" value="UDP-GLUCURONIC ACID DECARBOXYLASE 1"/>
    <property type="match status" value="1"/>
</dbReference>
<accession>A0A0M0BYT1</accession>
<dbReference type="InterPro" id="IPR036291">
    <property type="entry name" value="NAD(P)-bd_dom_sf"/>
</dbReference>
<dbReference type="Gene3D" id="3.40.50.720">
    <property type="entry name" value="NAD(P)-binding Rossmann-like Domain"/>
    <property type="match status" value="1"/>
</dbReference>
<reference evidence="6 7" key="1">
    <citation type="submission" date="2015-06" db="EMBL/GenBank/DDBJ databases">
        <title>New insights into the roles of widespread benthic archaea in carbon and nitrogen cycling.</title>
        <authorList>
            <person name="Lazar C.S."/>
            <person name="Baker B.J."/>
            <person name="Seitz K.W."/>
            <person name="Hyde A.S."/>
            <person name="Dick G.J."/>
            <person name="Hinrichs K.-U."/>
            <person name="Teske A.P."/>
        </authorList>
    </citation>
    <scope>NUCLEOTIDE SEQUENCE [LARGE SCALE GENOMIC DNA]</scope>
    <source>
        <strain evidence="6">SG8-32-1</strain>
    </source>
</reference>
<dbReference type="SUPFAM" id="SSF51735">
    <property type="entry name" value="NAD(P)-binding Rossmann-fold domains"/>
    <property type="match status" value="1"/>
</dbReference>
<comment type="caution">
    <text evidence="6">The sequence shown here is derived from an EMBL/GenBank/DDBJ whole genome shotgun (WGS) entry which is preliminary data.</text>
</comment>
<dbReference type="UniPathway" id="UPA00796">
    <property type="reaction ID" value="UER00771"/>
</dbReference>
<evidence type="ECO:0000256" key="2">
    <source>
        <dbReference type="ARBA" id="ARBA00022793"/>
    </source>
</evidence>
<evidence type="ECO:0000259" key="5">
    <source>
        <dbReference type="Pfam" id="PF01370"/>
    </source>
</evidence>
<dbReference type="GO" id="GO:0033320">
    <property type="term" value="P:UDP-D-xylose biosynthetic process"/>
    <property type="evidence" value="ECO:0007669"/>
    <property type="project" value="UniProtKB-UniPathway"/>
</dbReference>
<dbReference type="GO" id="GO:0070403">
    <property type="term" value="F:NAD+ binding"/>
    <property type="evidence" value="ECO:0007669"/>
    <property type="project" value="InterPro"/>
</dbReference>
<dbReference type="AlphaFoldDB" id="A0A0M0BYT1"/>
<keyword evidence="2" id="KW-0210">Decarboxylase</keyword>
<evidence type="ECO:0000313" key="6">
    <source>
        <dbReference type="EMBL" id="KON33599.1"/>
    </source>
</evidence>
<sequence>DPDPKYVPTPETYNGNVNPVGPRSCYDEAKRAGEAFVIAYMLQHGLDTRIVRIFNTYGPRMRPGDLYGRVVPRFIEQAINDQALTIFGDGLQTRSFTYVTDLVEGILRTAFFPNAKGKVINLGNNIEIQIIQLAKTIINLTGSKSEIVFQPLPEDDPKRRCPNVSVAKSLLDWEPVTGLEEGLKKTIKWFVGKN</sequence>
<dbReference type="InterPro" id="IPR001509">
    <property type="entry name" value="Epimerase_deHydtase"/>
</dbReference>
<keyword evidence="4" id="KW-0456">Lyase</keyword>
<keyword evidence="3" id="KW-0520">NAD</keyword>
<dbReference type="GO" id="GO:0048040">
    <property type="term" value="F:UDP-glucuronate decarboxylase activity"/>
    <property type="evidence" value="ECO:0007669"/>
    <property type="project" value="TreeGrafter"/>
</dbReference>
<protein>
    <recommendedName>
        <fullName evidence="5">NAD-dependent epimerase/dehydratase domain-containing protein</fullName>
    </recommendedName>
</protein>
<evidence type="ECO:0000256" key="1">
    <source>
        <dbReference type="ARBA" id="ARBA00001911"/>
    </source>
</evidence>
<dbReference type="Pfam" id="PF01370">
    <property type="entry name" value="Epimerase"/>
    <property type="match status" value="1"/>
</dbReference>
<feature type="non-terminal residue" evidence="6">
    <location>
        <position position="1"/>
    </location>
</feature>
<organism evidence="6 7">
    <name type="scientific">miscellaneous Crenarchaeota group-1 archaeon SG8-32-1</name>
    <dbReference type="NCBI Taxonomy" id="1685124"/>
    <lineage>
        <taxon>Archaea</taxon>
        <taxon>Candidatus Bathyarchaeota</taxon>
        <taxon>MCG-1</taxon>
    </lineage>
</organism>
<name>A0A0M0BYT1_9ARCH</name>
<dbReference type="PRINTS" id="PR01713">
    <property type="entry name" value="NUCEPIMERASE"/>
</dbReference>
<gene>
    <name evidence="6" type="ORF">AC477_01370</name>
</gene>
<dbReference type="PATRIC" id="fig|1685124.3.peg.198"/>
<evidence type="ECO:0000256" key="4">
    <source>
        <dbReference type="ARBA" id="ARBA00023239"/>
    </source>
</evidence>
<dbReference type="EMBL" id="LFWU01000026">
    <property type="protein sequence ID" value="KON33599.1"/>
    <property type="molecule type" value="Genomic_DNA"/>
</dbReference>